<evidence type="ECO:0000313" key="2">
    <source>
        <dbReference type="EMBL" id="SFJ39139.1"/>
    </source>
</evidence>
<accession>A0A1I3R0B4</accession>
<dbReference type="STRING" id="1144750.SAMN05443431_10729"/>
<evidence type="ECO:0008006" key="4">
    <source>
        <dbReference type="Google" id="ProtNLM"/>
    </source>
</evidence>
<organism evidence="2 3">
    <name type="scientific">Olleya namhaensis</name>
    <dbReference type="NCBI Taxonomy" id="1144750"/>
    <lineage>
        <taxon>Bacteria</taxon>
        <taxon>Pseudomonadati</taxon>
        <taxon>Bacteroidota</taxon>
        <taxon>Flavobacteriia</taxon>
        <taxon>Flavobacteriales</taxon>
        <taxon>Flavobacteriaceae</taxon>
    </lineage>
</organism>
<dbReference type="SUPFAM" id="SSF56925">
    <property type="entry name" value="OMPA-like"/>
    <property type="match status" value="1"/>
</dbReference>
<dbReference type="AlphaFoldDB" id="A0A1I3R0B4"/>
<protein>
    <recommendedName>
        <fullName evidence="4">Outer membrane protein beta-barrel domain-containing protein</fullName>
    </recommendedName>
</protein>
<evidence type="ECO:0000256" key="1">
    <source>
        <dbReference type="SAM" id="SignalP"/>
    </source>
</evidence>
<name>A0A1I3R0B4_9FLAO</name>
<reference evidence="3" key="1">
    <citation type="submission" date="2016-10" db="EMBL/GenBank/DDBJ databases">
        <authorList>
            <person name="Varghese N."/>
            <person name="Submissions S."/>
        </authorList>
    </citation>
    <scope>NUCLEOTIDE SEQUENCE [LARGE SCALE GENOMIC DNA]</scope>
    <source>
        <strain evidence="3">DSM 28881</strain>
    </source>
</reference>
<dbReference type="Proteomes" id="UP000199559">
    <property type="component" value="Unassembled WGS sequence"/>
</dbReference>
<keyword evidence="1" id="KW-0732">Signal</keyword>
<feature type="signal peptide" evidence="1">
    <location>
        <begin position="1"/>
        <end position="19"/>
    </location>
</feature>
<keyword evidence="3" id="KW-1185">Reference proteome</keyword>
<feature type="chain" id="PRO_5011521366" description="Outer membrane protein beta-barrel domain-containing protein" evidence="1">
    <location>
        <begin position="20"/>
        <end position="186"/>
    </location>
</feature>
<dbReference type="InterPro" id="IPR011250">
    <property type="entry name" value="OMP/PagP_B-barrel"/>
</dbReference>
<dbReference type="EMBL" id="FORM01000007">
    <property type="protein sequence ID" value="SFJ39139.1"/>
    <property type="molecule type" value="Genomic_DNA"/>
</dbReference>
<dbReference type="RefSeq" id="WP_090840722.1">
    <property type="nucleotide sequence ID" value="NZ_FORM01000007.1"/>
</dbReference>
<gene>
    <name evidence="2" type="ORF">SAMN05443431_10729</name>
</gene>
<evidence type="ECO:0000313" key="3">
    <source>
        <dbReference type="Proteomes" id="UP000199559"/>
    </source>
</evidence>
<proteinExistence type="predicted"/>
<sequence length="186" mass="20798">MKKNLIVLLILLTSTIANAQFIKEKSINAQIGYGITFPSDSTDDFADEGFFAQSELVLKITNWVDFRPYAGFIITNSNGKDLDGNPTNQIAESQAFLLGVKSRIRIPIPYVAPYAEVGIGTSIGKFRTLTRFYNFDKTGIIYHIPFSLGLELGRKHNVDISFTYFYQPYVKQYVGAFAAGLTFPLN</sequence>